<dbReference type="AlphaFoldDB" id="A0A0F9EMU7"/>
<gene>
    <name evidence="1" type="ORF">LCGC14_2055080</name>
</gene>
<organism evidence="1">
    <name type="scientific">marine sediment metagenome</name>
    <dbReference type="NCBI Taxonomy" id="412755"/>
    <lineage>
        <taxon>unclassified sequences</taxon>
        <taxon>metagenomes</taxon>
        <taxon>ecological metagenomes</taxon>
    </lineage>
</organism>
<evidence type="ECO:0000313" key="1">
    <source>
        <dbReference type="EMBL" id="KKL75423.1"/>
    </source>
</evidence>
<protein>
    <submittedName>
        <fullName evidence="1">Uncharacterized protein</fullName>
    </submittedName>
</protein>
<reference evidence="1" key="1">
    <citation type="journal article" date="2015" name="Nature">
        <title>Complex archaea that bridge the gap between prokaryotes and eukaryotes.</title>
        <authorList>
            <person name="Spang A."/>
            <person name="Saw J.H."/>
            <person name="Jorgensen S.L."/>
            <person name="Zaremba-Niedzwiedzka K."/>
            <person name="Martijn J."/>
            <person name="Lind A.E."/>
            <person name="van Eijk R."/>
            <person name="Schleper C."/>
            <person name="Guy L."/>
            <person name="Ettema T.J."/>
        </authorList>
    </citation>
    <scope>NUCLEOTIDE SEQUENCE</scope>
</reference>
<accession>A0A0F9EMU7</accession>
<proteinExistence type="predicted"/>
<dbReference type="EMBL" id="LAZR01024354">
    <property type="protein sequence ID" value="KKL75423.1"/>
    <property type="molecule type" value="Genomic_DNA"/>
</dbReference>
<sequence length="104" mass="11894">MKCPTCLTETTISKKDKRSSNMICDHCGEDIEDLEANRMMGVEFVGDGYQSSGDNWSKFPSWYCLKFFDTYDERIAHDKKYHKRGSQMGMIPSGGDPDFEVTCN</sequence>
<name>A0A0F9EMU7_9ZZZZ</name>
<comment type="caution">
    <text evidence="1">The sequence shown here is derived from an EMBL/GenBank/DDBJ whole genome shotgun (WGS) entry which is preliminary data.</text>
</comment>